<evidence type="ECO:0000256" key="1">
    <source>
        <dbReference type="RuleBase" id="RU363098"/>
    </source>
</evidence>
<dbReference type="InterPro" id="IPR057596">
    <property type="entry name" value="RDRP_core"/>
</dbReference>
<keyword evidence="1" id="KW-0808">Transferase</keyword>
<comment type="similarity">
    <text evidence="1">Belongs to the RdRP family.</text>
</comment>
<comment type="catalytic activity">
    <reaction evidence="1">
        <text>RNA(n) + a ribonucleoside 5'-triphosphate = RNA(n+1) + diphosphate</text>
        <dbReference type="Rhea" id="RHEA:21248"/>
        <dbReference type="Rhea" id="RHEA-COMP:14527"/>
        <dbReference type="Rhea" id="RHEA-COMP:17342"/>
        <dbReference type="ChEBI" id="CHEBI:33019"/>
        <dbReference type="ChEBI" id="CHEBI:61557"/>
        <dbReference type="ChEBI" id="CHEBI:140395"/>
        <dbReference type="EC" id="2.7.7.48"/>
    </reaction>
</comment>
<protein>
    <recommendedName>
        <fullName evidence="1">RNA-dependent RNA polymerase</fullName>
        <ecNumber evidence="1">2.7.7.48</ecNumber>
    </recommendedName>
</protein>
<dbReference type="STRING" id="742152.A0A2H3JPE2"/>
<dbReference type="Proteomes" id="UP000218811">
    <property type="component" value="Unassembled WGS sequence"/>
</dbReference>
<dbReference type="InterPro" id="IPR007855">
    <property type="entry name" value="RDRP"/>
</dbReference>
<reference evidence="4 5" key="1">
    <citation type="journal article" date="2012" name="Science">
        <title>The Paleozoic origin of enzymatic lignin decomposition reconstructed from 31 fungal genomes.</title>
        <authorList>
            <person name="Floudas D."/>
            <person name="Binder M."/>
            <person name="Riley R."/>
            <person name="Barry K."/>
            <person name="Blanchette R.A."/>
            <person name="Henrissat B."/>
            <person name="Martinez A.T."/>
            <person name="Otillar R."/>
            <person name="Spatafora J.W."/>
            <person name="Yadav J.S."/>
            <person name="Aerts A."/>
            <person name="Benoit I."/>
            <person name="Boyd A."/>
            <person name="Carlson A."/>
            <person name="Copeland A."/>
            <person name="Coutinho P.M."/>
            <person name="de Vries R.P."/>
            <person name="Ferreira P."/>
            <person name="Findley K."/>
            <person name="Foster B."/>
            <person name="Gaskell J."/>
            <person name="Glotzer D."/>
            <person name="Gorecki P."/>
            <person name="Heitman J."/>
            <person name="Hesse C."/>
            <person name="Hori C."/>
            <person name="Igarashi K."/>
            <person name="Jurgens J.A."/>
            <person name="Kallen N."/>
            <person name="Kersten P."/>
            <person name="Kohler A."/>
            <person name="Kuees U."/>
            <person name="Kumar T.K.A."/>
            <person name="Kuo A."/>
            <person name="LaButti K."/>
            <person name="Larrondo L.F."/>
            <person name="Lindquist E."/>
            <person name="Ling A."/>
            <person name="Lombard V."/>
            <person name="Lucas S."/>
            <person name="Lundell T."/>
            <person name="Martin R."/>
            <person name="McLaughlin D.J."/>
            <person name="Morgenstern I."/>
            <person name="Morin E."/>
            <person name="Murat C."/>
            <person name="Nagy L.G."/>
            <person name="Nolan M."/>
            <person name="Ohm R.A."/>
            <person name="Patyshakuliyeva A."/>
            <person name="Rokas A."/>
            <person name="Ruiz-Duenas F.J."/>
            <person name="Sabat G."/>
            <person name="Salamov A."/>
            <person name="Samejima M."/>
            <person name="Schmutz J."/>
            <person name="Slot J.C."/>
            <person name="St John F."/>
            <person name="Stenlid J."/>
            <person name="Sun H."/>
            <person name="Sun S."/>
            <person name="Syed K."/>
            <person name="Tsang A."/>
            <person name="Wiebenga A."/>
            <person name="Young D."/>
            <person name="Pisabarro A."/>
            <person name="Eastwood D.C."/>
            <person name="Martin F."/>
            <person name="Cullen D."/>
            <person name="Grigoriev I.V."/>
            <person name="Hibbett D.S."/>
        </authorList>
    </citation>
    <scope>NUCLEOTIDE SEQUENCE [LARGE SCALE GENOMIC DNA]</scope>
    <source>
        <strain evidence="4 5">MD-104</strain>
    </source>
</reference>
<dbReference type="EC" id="2.7.7.48" evidence="1"/>
<keyword evidence="5" id="KW-1185">Reference proteome</keyword>
<accession>A0A2H3JPE2</accession>
<dbReference type="EMBL" id="KB467942">
    <property type="protein sequence ID" value="PCH37887.1"/>
    <property type="molecule type" value="Genomic_DNA"/>
</dbReference>
<dbReference type="Pfam" id="PF05183">
    <property type="entry name" value="RdRP"/>
    <property type="match status" value="1"/>
</dbReference>
<dbReference type="GO" id="GO:0031380">
    <property type="term" value="C:nuclear RNA-directed RNA polymerase complex"/>
    <property type="evidence" value="ECO:0007669"/>
    <property type="project" value="TreeGrafter"/>
</dbReference>
<keyword evidence="1" id="KW-0696">RNA-directed RNA polymerase</keyword>
<dbReference type="PANTHER" id="PTHR23079">
    <property type="entry name" value="RNA-DEPENDENT RNA POLYMERASE"/>
    <property type="match status" value="1"/>
</dbReference>
<dbReference type="GO" id="GO:0030422">
    <property type="term" value="P:siRNA processing"/>
    <property type="evidence" value="ECO:0007669"/>
    <property type="project" value="TreeGrafter"/>
</dbReference>
<gene>
    <name evidence="4" type="ORF">WOLCODRAFT_65369</name>
</gene>
<proteinExistence type="inferred from homology"/>
<evidence type="ECO:0000256" key="2">
    <source>
        <dbReference type="SAM" id="MobiDB-lite"/>
    </source>
</evidence>
<feature type="domain" description="RDRP core" evidence="3">
    <location>
        <begin position="414"/>
        <end position="1030"/>
    </location>
</feature>
<dbReference type="AlphaFoldDB" id="A0A2H3JPE2"/>
<dbReference type="OrthoDB" id="6513042at2759"/>
<feature type="region of interest" description="Disordered" evidence="2">
    <location>
        <begin position="905"/>
        <end position="924"/>
    </location>
</feature>
<organism evidence="4 5">
    <name type="scientific">Wolfiporia cocos (strain MD-104)</name>
    <name type="common">Brown rot fungus</name>
    <dbReference type="NCBI Taxonomy" id="742152"/>
    <lineage>
        <taxon>Eukaryota</taxon>
        <taxon>Fungi</taxon>
        <taxon>Dikarya</taxon>
        <taxon>Basidiomycota</taxon>
        <taxon>Agaricomycotina</taxon>
        <taxon>Agaricomycetes</taxon>
        <taxon>Polyporales</taxon>
        <taxon>Phaeolaceae</taxon>
        <taxon>Wolfiporia</taxon>
    </lineage>
</organism>
<evidence type="ECO:0000313" key="4">
    <source>
        <dbReference type="EMBL" id="PCH37887.1"/>
    </source>
</evidence>
<dbReference type="GO" id="GO:0003968">
    <property type="term" value="F:RNA-directed RNA polymerase activity"/>
    <property type="evidence" value="ECO:0007669"/>
    <property type="project" value="UniProtKB-KW"/>
</dbReference>
<keyword evidence="1" id="KW-0548">Nucleotidyltransferase</keyword>
<evidence type="ECO:0000259" key="3">
    <source>
        <dbReference type="Pfam" id="PF05183"/>
    </source>
</evidence>
<evidence type="ECO:0000313" key="5">
    <source>
        <dbReference type="Proteomes" id="UP000218811"/>
    </source>
</evidence>
<dbReference type="GO" id="GO:0003723">
    <property type="term" value="F:RNA binding"/>
    <property type="evidence" value="ECO:0007669"/>
    <property type="project" value="UniProtKB-KW"/>
</dbReference>
<keyword evidence="1" id="KW-0694">RNA-binding</keyword>
<dbReference type="PANTHER" id="PTHR23079:SF55">
    <property type="entry name" value="RNA-DIRECTED RNA POLYMERASE"/>
    <property type="match status" value="1"/>
</dbReference>
<sequence>MEIEIVQIPSESNEWDVKRTIADVLHGDDFYNPTDPRDRRVNFKISLNEGPAGMMHNGSGTLMLGERKIGEKFLAWLRRPENNIRIHGRKIRLFPGKNKPQYGIIQTLLKAPYVPPETEEERQQKLRKVDVSLHVDKIQIGVFYRPANALPGSSRAFSNECEISHQDKGAGMMWFEYDHKLIRIQADQITDQIAYNIAITFANIRRLAIGFDFGNPFICFDLLTPPMLEKQRINRELTGDEWKDNRKFRQRLSSLNEAHAAVAPYAHHLRLILHEERDILHFAELCKVVDLQPPFRANVEANSMGFFSRKRLHNVNIWLRKLQWPVAFQIEATLRNGLLTTVDLLQDLYGPINEIHARDPYWAGEVLRSFTEALRLRAPTKSPLECFLETRTKKVHIEPPAPQDGLFPCHHVTFTPTRNILEGPYVTQSNRVIRDYAGFQQHFIRVDFRDEDRLQYRWAREVDGTSLLVDRVGGILKNGFELAGRHFEFLAYSQSALREHAVWFMNPFNHPIRGLVTAQKIRDSLGDFSGVIKQPSKYGARMAQAFTATDPSVSIQRHQWSEMEDMGDKPYIFTDGVGTISTQLGDMIWDALCEQRPYMRERTARMQSYQHTITGYKGMVVIDERLEGIQMRLRPSMNKFKAHEKDEADAKIEIARAFDRPGMTYLNRPLVMVLEDRGVAKQTFINLQEQAKTTIHTSSDSMDNLNQLLRAHSLGGSFHLPFILKALQSIGMGFKYERSVTVLRDPFFDAFIQYAKNHILRALKHDARIRIPDSYLLAGVADEGPTYEHDGLENVFTLKEGTIYGTSGLSLPLDTCVQQPDDPEPTYIQGAVVISRNPVVHPGDIQRVFAIGKPPDNQICFFRNLKNVVVLPSKGGRSMASCLGGGDLDGDLYSVIKYGPLLPTENKDPASYEPGQTRELEDGRESTVEDVCDFVVEYLNSDVLGMLSDRHLIIADQSKFGTSDERCMELAALCSKAVDYPKNGVPVDIHDSPRLLIPYKPDWKQAEDATPRSTDYYESTRALGELFRNITIPEPTPPPPRVNGAGPQTKLIPLSDSISMVLRPHIQNQLGRSQNREQDVDAMAGLFRRYVEELRYISMTHALSDAPDVRLSEEEVVVGAIMAKCSQKRWRTDRMYRMRLHASNLVREIGQSLFHAETDPPLSAELQQGLYRAWCAWEFATTHKEVFGGNSFGLIALGVVLDVLQKLGAISLIAPIKKDTIEDEEEDLAIQLRQDLDVEKQELNFPE</sequence>
<name>A0A2H3JPE2_WOLCO</name>